<proteinExistence type="predicted"/>
<dbReference type="Proteomes" id="UP000325081">
    <property type="component" value="Unassembled WGS sequence"/>
</dbReference>
<evidence type="ECO:0000313" key="2">
    <source>
        <dbReference type="Proteomes" id="UP000325081"/>
    </source>
</evidence>
<gene>
    <name evidence="1" type="ORF">STAS_12503</name>
</gene>
<keyword evidence="1" id="KW-0808">Transferase</keyword>
<dbReference type="GO" id="GO:0016301">
    <property type="term" value="F:kinase activity"/>
    <property type="evidence" value="ECO:0007669"/>
    <property type="project" value="UniProtKB-KW"/>
</dbReference>
<name>A0A5A7PVL3_STRAF</name>
<accession>A0A5A7PVL3</accession>
<evidence type="ECO:0000313" key="1">
    <source>
        <dbReference type="EMBL" id="GER36167.1"/>
    </source>
</evidence>
<dbReference type="AlphaFoldDB" id="A0A5A7PVL3"/>
<keyword evidence="2" id="KW-1185">Reference proteome</keyword>
<protein>
    <submittedName>
        <fullName evidence="1">Acetate kinase</fullName>
    </submittedName>
</protein>
<dbReference type="OrthoDB" id="786586at2759"/>
<dbReference type="EMBL" id="BKCP01005072">
    <property type="protein sequence ID" value="GER36167.1"/>
    <property type="molecule type" value="Genomic_DNA"/>
</dbReference>
<keyword evidence="1" id="KW-0418">Kinase</keyword>
<sequence length="164" mass="18715">MKKRPIYCLHNRLDSTRSCELDYSVCHWMTRFAFYARDPVINITHKKNEFKSISSSSKDLKSVTTNSPLVIVPVLSKAIIFIRARVSRCSAPLKSTPKVAAFDKAQNIATGVERRRAHGHPLTKTTSAKWNHSFLFFTRKTKGTMAKKTDTKTITYDNSVRVTY</sequence>
<reference evidence="2" key="1">
    <citation type="journal article" date="2019" name="Curr. Biol.">
        <title>Genome Sequence of Striga asiatica Provides Insight into the Evolution of Plant Parasitism.</title>
        <authorList>
            <person name="Yoshida S."/>
            <person name="Kim S."/>
            <person name="Wafula E.K."/>
            <person name="Tanskanen J."/>
            <person name="Kim Y.M."/>
            <person name="Honaas L."/>
            <person name="Yang Z."/>
            <person name="Spallek T."/>
            <person name="Conn C.E."/>
            <person name="Ichihashi Y."/>
            <person name="Cheong K."/>
            <person name="Cui S."/>
            <person name="Der J.P."/>
            <person name="Gundlach H."/>
            <person name="Jiao Y."/>
            <person name="Hori C."/>
            <person name="Ishida J.K."/>
            <person name="Kasahara H."/>
            <person name="Kiba T."/>
            <person name="Kim M.S."/>
            <person name="Koo N."/>
            <person name="Laohavisit A."/>
            <person name="Lee Y.H."/>
            <person name="Lumba S."/>
            <person name="McCourt P."/>
            <person name="Mortimer J.C."/>
            <person name="Mutuku J.M."/>
            <person name="Nomura T."/>
            <person name="Sasaki-Sekimoto Y."/>
            <person name="Seto Y."/>
            <person name="Wang Y."/>
            <person name="Wakatake T."/>
            <person name="Sakakibara H."/>
            <person name="Demura T."/>
            <person name="Yamaguchi S."/>
            <person name="Yoneyama K."/>
            <person name="Manabe R.I."/>
            <person name="Nelson D.C."/>
            <person name="Schulman A.H."/>
            <person name="Timko M.P."/>
            <person name="dePamphilis C.W."/>
            <person name="Choi D."/>
            <person name="Shirasu K."/>
        </authorList>
    </citation>
    <scope>NUCLEOTIDE SEQUENCE [LARGE SCALE GENOMIC DNA]</scope>
    <source>
        <strain evidence="2">cv. UVA1</strain>
    </source>
</reference>
<comment type="caution">
    <text evidence="1">The sequence shown here is derived from an EMBL/GenBank/DDBJ whole genome shotgun (WGS) entry which is preliminary data.</text>
</comment>
<organism evidence="1 2">
    <name type="scientific">Striga asiatica</name>
    <name type="common">Asiatic witchweed</name>
    <name type="synonym">Buchnera asiatica</name>
    <dbReference type="NCBI Taxonomy" id="4170"/>
    <lineage>
        <taxon>Eukaryota</taxon>
        <taxon>Viridiplantae</taxon>
        <taxon>Streptophyta</taxon>
        <taxon>Embryophyta</taxon>
        <taxon>Tracheophyta</taxon>
        <taxon>Spermatophyta</taxon>
        <taxon>Magnoliopsida</taxon>
        <taxon>eudicotyledons</taxon>
        <taxon>Gunneridae</taxon>
        <taxon>Pentapetalae</taxon>
        <taxon>asterids</taxon>
        <taxon>lamiids</taxon>
        <taxon>Lamiales</taxon>
        <taxon>Orobanchaceae</taxon>
        <taxon>Buchnereae</taxon>
        <taxon>Striga</taxon>
    </lineage>
</organism>